<organism evidence="1 2">
    <name type="scientific">Pistacia atlantica</name>
    <dbReference type="NCBI Taxonomy" id="434234"/>
    <lineage>
        <taxon>Eukaryota</taxon>
        <taxon>Viridiplantae</taxon>
        <taxon>Streptophyta</taxon>
        <taxon>Embryophyta</taxon>
        <taxon>Tracheophyta</taxon>
        <taxon>Spermatophyta</taxon>
        <taxon>Magnoliopsida</taxon>
        <taxon>eudicotyledons</taxon>
        <taxon>Gunneridae</taxon>
        <taxon>Pentapetalae</taxon>
        <taxon>rosids</taxon>
        <taxon>malvids</taxon>
        <taxon>Sapindales</taxon>
        <taxon>Anacardiaceae</taxon>
        <taxon>Pistacia</taxon>
    </lineage>
</organism>
<sequence length="111" mass="12431">MEAGSWQNETELLVDVADHGEDTGLIVADHGEDTGLIVAAKDDYLDSFSTRPGYVNRGLLYQLAHSVGDFNNTFRRIVVAAEQWHLSIPETEAGKTRKQYHPLINRSLMFV</sequence>
<evidence type="ECO:0000313" key="2">
    <source>
        <dbReference type="Proteomes" id="UP001164250"/>
    </source>
</evidence>
<proteinExistence type="predicted"/>
<comment type="caution">
    <text evidence="1">The sequence shown here is derived from an EMBL/GenBank/DDBJ whole genome shotgun (WGS) entry which is preliminary data.</text>
</comment>
<gene>
    <name evidence="1" type="ORF">Patl1_22650</name>
</gene>
<name>A0ACC0ZV91_9ROSI</name>
<dbReference type="Proteomes" id="UP001164250">
    <property type="component" value="Chromosome 13"/>
</dbReference>
<accession>A0ACC0ZV91</accession>
<keyword evidence="2" id="KW-1185">Reference proteome</keyword>
<protein>
    <submittedName>
        <fullName evidence="1">Uncharacterized protein</fullName>
    </submittedName>
</protein>
<dbReference type="EMBL" id="CM047909">
    <property type="protein sequence ID" value="KAJ0078677.1"/>
    <property type="molecule type" value="Genomic_DNA"/>
</dbReference>
<reference evidence="2" key="1">
    <citation type="journal article" date="2023" name="G3 (Bethesda)">
        <title>Genome assembly and association tests identify interacting loci associated with vigor, precocity, and sex in interspecific pistachio rootstocks.</title>
        <authorList>
            <person name="Palmer W."/>
            <person name="Jacygrad E."/>
            <person name="Sagayaradj S."/>
            <person name="Cavanaugh K."/>
            <person name="Han R."/>
            <person name="Bertier L."/>
            <person name="Beede B."/>
            <person name="Kafkas S."/>
            <person name="Golino D."/>
            <person name="Preece J."/>
            <person name="Michelmore R."/>
        </authorList>
    </citation>
    <scope>NUCLEOTIDE SEQUENCE [LARGE SCALE GENOMIC DNA]</scope>
</reference>
<evidence type="ECO:0000313" key="1">
    <source>
        <dbReference type="EMBL" id="KAJ0078677.1"/>
    </source>
</evidence>